<keyword evidence="3" id="KW-0696">RNA-directed RNA polymerase</keyword>
<feature type="compositionally biased region" description="Basic and acidic residues" evidence="23">
    <location>
        <begin position="3147"/>
        <end position="3167"/>
    </location>
</feature>
<keyword evidence="24" id="KW-0472">Membrane</keyword>
<dbReference type="PANTHER" id="PTHR18934:SF99">
    <property type="entry name" value="ATP-DEPENDENT RNA HELICASE DHX37-RELATED"/>
    <property type="match status" value="1"/>
</dbReference>
<evidence type="ECO:0000256" key="8">
    <source>
        <dbReference type="ARBA" id="ARBA00022561"/>
    </source>
</evidence>
<keyword evidence="9" id="KW-0808">Transferase</keyword>
<evidence type="ECO:0000259" key="29">
    <source>
        <dbReference type="PROSITE" id="PS51871"/>
    </source>
</evidence>
<dbReference type="GO" id="GO:0016818">
    <property type="term" value="F:hydrolase activity, acting on acid anhydrides, in phosphorus-containing anhydrides"/>
    <property type="evidence" value="ECO:0007669"/>
    <property type="project" value="InterPro"/>
</dbReference>
<dbReference type="GO" id="GO:0005198">
    <property type="term" value="F:structural molecule activity"/>
    <property type="evidence" value="ECO:0007669"/>
    <property type="project" value="InterPro"/>
</dbReference>
<dbReference type="InterPro" id="IPR043502">
    <property type="entry name" value="DNA/RNA_pol_sf"/>
</dbReference>
<evidence type="ECO:0000256" key="17">
    <source>
        <dbReference type="ARBA" id="ARBA00029399"/>
    </source>
</evidence>
<evidence type="ECO:0000256" key="23">
    <source>
        <dbReference type="SAM" id="MobiDB-lite"/>
    </source>
</evidence>
<dbReference type="InterPro" id="IPR011545">
    <property type="entry name" value="DEAD/DEAH_box_helicase_dom"/>
</dbReference>
<dbReference type="PROSITE" id="PS51192">
    <property type="entry name" value="HELICASE_ATP_BIND_1"/>
    <property type="match status" value="1"/>
</dbReference>
<evidence type="ECO:0000256" key="22">
    <source>
        <dbReference type="SAM" id="Coils"/>
    </source>
</evidence>
<evidence type="ECO:0000256" key="14">
    <source>
        <dbReference type="ARBA" id="ARBA00022840"/>
    </source>
</evidence>
<dbReference type="SUPFAM" id="SSF50494">
    <property type="entry name" value="Trypsin-like serine proteases"/>
    <property type="match status" value="1"/>
</dbReference>
<dbReference type="Pfam" id="PF08440">
    <property type="entry name" value="Poty_PP"/>
    <property type="match status" value="1"/>
</dbReference>
<evidence type="ECO:0000256" key="1">
    <source>
        <dbReference type="ARBA" id="ARBA00000785"/>
    </source>
</evidence>
<dbReference type="InterPro" id="IPR014001">
    <property type="entry name" value="Helicase_ATP-bd"/>
</dbReference>
<feature type="domain" description="Peptidase C4" evidence="28">
    <location>
        <begin position="2075"/>
        <end position="2297"/>
    </location>
</feature>
<feature type="region of interest" description="Disordered" evidence="23">
    <location>
        <begin position="2868"/>
        <end position="2924"/>
    </location>
</feature>
<dbReference type="GO" id="GO:0039694">
    <property type="term" value="P:viral RNA genome replication"/>
    <property type="evidence" value="ECO:0007669"/>
    <property type="project" value="InterPro"/>
</dbReference>
<dbReference type="SUPFAM" id="SSF52540">
    <property type="entry name" value="P-loop containing nucleoside triphosphate hydrolases"/>
    <property type="match status" value="1"/>
</dbReference>
<comment type="function">
    <text evidence="21">Mediates the cap-independent, EIF4E-dependent translation of viral genomic RNAs. Binds to the cap-binding site of host EIF4E and thus interferes with the host EIF4E-dependent mRNA export and translation. VPg-RNA directly binds EIF4E and is a template for transcription. Also forms trimeric complexes with EIF4E-EIF4G, which are templates for translation.</text>
</comment>
<keyword evidence="5" id="KW-1139">Helical capsid protein</keyword>
<feature type="domain" description="Helicase ATP-binding" evidence="26">
    <location>
        <begin position="1270"/>
        <end position="1421"/>
    </location>
</feature>
<evidence type="ECO:0000256" key="20">
    <source>
        <dbReference type="ARBA" id="ARBA00034108"/>
    </source>
</evidence>
<protein>
    <submittedName>
        <fullName evidence="30">Polyprotein</fullName>
    </submittedName>
</protein>
<dbReference type="Pfam" id="PF00863">
    <property type="entry name" value="Peptidase_C4"/>
    <property type="match status" value="1"/>
</dbReference>
<comment type="function">
    <text evidence="19">Indispensable for virus replication.</text>
</comment>
<evidence type="ECO:0000313" key="30">
    <source>
        <dbReference type="EMBL" id="ALN38790.1"/>
    </source>
</evidence>
<evidence type="ECO:0000256" key="9">
    <source>
        <dbReference type="ARBA" id="ARBA00022679"/>
    </source>
</evidence>
<evidence type="ECO:0000256" key="19">
    <source>
        <dbReference type="ARBA" id="ARBA00034080"/>
    </source>
</evidence>
<dbReference type="GO" id="GO:0005524">
    <property type="term" value="F:ATP binding"/>
    <property type="evidence" value="ECO:0007669"/>
    <property type="project" value="UniProtKB-KW"/>
</dbReference>
<dbReference type="CDD" id="cd23175">
    <property type="entry name" value="ps-ssRNAv_Potyviridae_RdRp"/>
    <property type="match status" value="1"/>
</dbReference>
<evidence type="ECO:0000256" key="2">
    <source>
        <dbReference type="ARBA" id="ARBA00004328"/>
    </source>
</evidence>
<evidence type="ECO:0000256" key="6">
    <source>
        <dbReference type="ARBA" id="ARBA00022520"/>
    </source>
</evidence>
<dbReference type="GO" id="GO:0003968">
    <property type="term" value="F:RNA-directed RNA polymerase activity"/>
    <property type="evidence" value="ECO:0007669"/>
    <property type="project" value="UniProtKB-KW"/>
</dbReference>
<feature type="coiled-coil region" evidence="22">
    <location>
        <begin position="250"/>
        <end position="277"/>
    </location>
</feature>
<evidence type="ECO:0000256" key="15">
    <source>
        <dbReference type="ARBA" id="ARBA00022844"/>
    </source>
</evidence>
<keyword evidence="22" id="KW-0175">Coiled coil</keyword>
<dbReference type="InterPro" id="IPR001592">
    <property type="entry name" value="Poty_coat"/>
</dbReference>
<dbReference type="InterPro" id="IPR009003">
    <property type="entry name" value="Peptidase_S1_PA"/>
</dbReference>
<keyword evidence="6" id="KW-0191">Covalent protein-RNA linkage</keyword>
<evidence type="ECO:0000259" key="26">
    <source>
        <dbReference type="PROSITE" id="PS51192"/>
    </source>
</evidence>
<evidence type="ECO:0000256" key="24">
    <source>
        <dbReference type="SAM" id="Phobius"/>
    </source>
</evidence>
<keyword evidence="13" id="KW-0347">Helicase</keyword>
<dbReference type="GO" id="GO:0044161">
    <property type="term" value="C:host cell cytoplasmic vesicle"/>
    <property type="evidence" value="ECO:0007669"/>
    <property type="project" value="UniProtKB-SubCell"/>
</dbReference>
<dbReference type="GO" id="GO:0006508">
    <property type="term" value="P:proteolysis"/>
    <property type="evidence" value="ECO:0007669"/>
    <property type="project" value="InterPro"/>
</dbReference>
<keyword evidence="8" id="KW-0167">Capsid protein</keyword>
<dbReference type="SUPFAM" id="SSF56672">
    <property type="entry name" value="DNA/RNA polymerases"/>
    <property type="match status" value="1"/>
</dbReference>
<dbReference type="PRINTS" id="PR00966">
    <property type="entry name" value="NIAPOTYPTASE"/>
</dbReference>
<feature type="transmembrane region" description="Helical" evidence="24">
    <location>
        <begin position="1160"/>
        <end position="1182"/>
    </location>
</feature>
<name>A0A0S2C3Q1_9POTY</name>
<evidence type="ECO:0000256" key="13">
    <source>
        <dbReference type="ARBA" id="ARBA00022806"/>
    </source>
</evidence>
<dbReference type="InterPro" id="IPR027417">
    <property type="entry name" value="P-loop_NTPase"/>
</dbReference>
<evidence type="ECO:0000256" key="5">
    <source>
        <dbReference type="ARBA" id="ARBA00022497"/>
    </source>
</evidence>
<comment type="catalytic activity">
    <reaction evidence="1">
        <text>Hydrolyzes glutaminyl bonds, and activity is further restricted by preferences for the amino acids in P6 - P1' that vary with the species of potyvirus, e.g. Glu-Xaa-Xaa-Tyr-Xaa-Gln-|-(Ser or Gly) for the enzyme from tobacco etch virus. The natural substrate is the viral polyprotein, but other proteins and oligopeptides containing the appropriate consensus sequence are also cleaved.</text>
        <dbReference type="EC" id="3.4.22.44"/>
    </reaction>
</comment>
<feature type="transmembrane region" description="Helical" evidence="24">
    <location>
        <begin position="1111"/>
        <end position="1131"/>
    </location>
</feature>
<feature type="domain" description="Helicase C-terminal" evidence="27">
    <location>
        <begin position="1417"/>
        <end position="1600"/>
    </location>
</feature>
<keyword evidence="4" id="KW-1036">Host cytoplasmic vesicle</keyword>
<feature type="domain" description="Peptidase S30" evidence="29">
    <location>
        <begin position="710"/>
        <end position="860"/>
    </location>
</feature>
<evidence type="ECO:0000259" key="28">
    <source>
        <dbReference type="PROSITE" id="PS51436"/>
    </source>
</evidence>
<dbReference type="Pfam" id="PF00767">
    <property type="entry name" value="Poty_coat"/>
    <property type="match status" value="1"/>
</dbReference>
<proteinExistence type="predicted"/>
<dbReference type="InterPro" id="IPR013648">
    <property type="entry name" value="PP_Potyviridae"/>
</dbReference>
<evidence type="ECO:0000256" key="4">
    <source>
        <dbReference type="ARBA" id="ARBA00022488"/>
    </source>
</evidence>
<dbReference type="InterPro" id="IPR043128">
    <property type="entry name" value="Rev_trsase/Diguanyl_cyclase"/>
</dbReference>
<dbReference type="PROSITE" id="PS51871">
    <property type="entry name" value="PV_P1_PRO"/>
    <property type="match status" value="2"/>
</dbReference>
<dbReference type="EMBL" id="KT721735">
    <property type="protein sequence ID" value="ALN38790.1"/>
    <property type="molecule type" value="Genomic_RNA"/>
</dbReference>
<dbReference type="InterPro" id="IPR001730">
    <property type="entry name" value="Potyv_NIa-pro_dom"/>
</dbReference>
<dbReference type="InterPro" id="IPR002540">
    <property type="entry name" value="Pept_S30_P1_potyvir"/>
</dbReference>
<dbReference type="GO" id="GO:0003723">
    <property type="term" value="F:RNA binding"/>
    <property type="evidence" value="ECO:0007669"/>
    <property type="project" value="InterPro"/>
</dbReference>
<dbReference type="PROSITE" id="PS51436">
    <property type="entry name" value="POTYVIRUS_NIA_PRO"/>
    <property type="match status" value="1"/>
</dbReference>
<evidence type="ECO:0000256" key="18">
    <source>
        <dbReference type="ARBA" id="ARBA00029404"/>
    </source>
</evidence>
<dbReference type="Pfam" id="PF00680">
    <property type="entry name" value="RdRP_1"/>
    <property type="match status" value="1"/>
</dbReference>
<evidence type="ECO:0000256" key="10">
    <source>
        <dbReference type="ARBA" id="ARBA00022695"/>
    </source>
</evidence>
<keyword evidence="15" id="KW-0946">Virion</keyword>
<feature type="domain" description="Peptidase S30" evidence="29">
    <location>
        <begin position="413"/>
        <end position="539"/>
    </location>
</feature>
<dbReference type="Gene3D" id="3.40.50.300">
    <property type="entry name" value="P-loop containing nucleotide triphosphate hydrolases"/>
    <property type="match status" value="2"/>
</dbReference>
<evidence type="ECO:0000259" key="25">
    <source>
        <dbReference type="PROSITE" id="PS50507"/>
    </source>
</evidence>
<dbReference type="GO" id="GO:0006351">
    <property type="term" value="P:DNA-templated transcription"/>
    <property type="evidence" value="ECO:0007669"/>
    <property type="project" value="InterPro"/>
</dbReference>
<dbReference type="InterPro" id="IPR043504">
    <property type="entry name" value="Peptidase_S1_PA_chymotrypsin"/>
</dbReference>
<dbReference type="PANTHER" id="PTHR18934">
    <property type="entry name" value="ATP-DEPENDENT RNA HELICASE"/>
    <property type="match status" value="1"/>
</dbReference>
<dbReference type="SMART" id="SM00490">
    <property type="entry name" value="HELICc"/>
    <property type="match status" value="1"/>
</dbReference>
<dbReference type="GO" id="GO:0019029">
    <property type="term" value="C:helical viral capsid"/>
    <property type="evidence" value="ECO:0007669"/>
    <property type="project" value="UniProtKB-KW"/>
</dbReference>
<keyword evidence="24" id="KW-1133">Transmembrane helix</keyword>
<evidence type="ECO:0000256" key="21">
    <source>
        <dbReference type="ARBA" id="ARBA00045403"/>
    </source>
</evidence>
<organism evidence="30">
    <name type="scientific">Squash vein yellowing virus</name>
    <dbReference type="NCBI Taxonomy" id="397544"/>
    <lineage>
        <taxon>Viruses</taxon>
        <taxon>Riboviria</taxon>
        <taxon>Orthornavirae</taxon>
        <taxon>Pisuviricota</taxon>
        <taxon>Stelpaviricetes</taxon>
        <taxon>Patatavirales</taxon>
        <taxon>Potyviridae</taxon>
        <taxon>Ipomovirus</taxon>
        <taxon>Ipomovirus cucurbitavenaflavi</taxon>
    </lineage>
</organism>
<dbReference type="Pfam" id="PF00271">
    <property type="entry name" value="Helicase_C"/>
    <property type="match status" value="1"/>
</dbReference>
<dbReference type="Pfam" id="PF01577">
    <property type="entry name" value="Peptidase_S30"/>
    <property type="match status" value="1"/>
</dbReference>
<dbReference type="SMART" id="SM00487">
    <property type="entry name" value="DEXDc"/>
    <property type="match status" value="1"/>
</dbReference>
<dbReference type="GO" id="GO:0004386">
    <property type="term" value="F:helicase activity"/>
    <property type="evidence" value="ECO:0007669"/>
    <property type="project" value="UniProtKB-KW"/>
</dbReference>
<dbReference type="Gene3D" id="3.30.70.270">
    <property type="match status" value="1"/>
</dbReference>
<feature type="domain" description="RdRp catalytic" evidence="25">
    <location>
        <begin position="2552"/>
        <end position="2675"/>
    </location>
</feature>
<evidence type="ECO:0000256" key="7">
    <source>
        <dbReference type="ARBA" id="ARBA00022553"/>
    </source>
</evidence>
<dbReference type="Gene3D" id="2.40.10.10">
    <property type="entry name" value="Trypsin-like serine proteases"/>
    <property type="match status" value="2"/>
</dbReference>
<evidence type="ECO:0000259" key="27">
    <source>
        <dbReference type="PROSITE" id="PS51194"/>
    </source>
</evidence>
<dbReference type="Pfam" id="PF00270">
    <property type="entry name" value="DEAD"/>
    <property type="match status" value="1"/>
</dbReference>
<sequence length="3174" mass="361629">MAQVYNFRATTKFEKYLVRRHGMRAFQQYRDCVPPSQARSKFASFNVPEGVLYAYVAAYATEEDVRDVIKLTPGALKNYLVEARRSISSNCDMDFCNGKTYCECGAELRPAKRKTCEDCDFVYKNSESELARRIYNISSIHECSVAELEYFSRNTLVDMIKEADELTAREKLAAGLTSKQEEELPNISEISAKPTVVVSEPISASDEPRGETEVRINTEKEIPTINIGEITVPLLPVSEIPIFRKEGAKLQSVGFSIESEEKEIEELQTERAVVVALEVGNQIAKVCKMDSIKYESGRLNLMKANFRHRLHALEMRREIREKVEKDKAIFKDLGLRLNLRERRKNQVIKKDSRGTLKWKRRAILSKKKVEIPESVITKIDNDYQEACTEKYTLIPGVKCATSKKMPRKKVLEQVVKGSVDELILQTIQLCKQDCKTLEVIGKRGIKINCGLSSIVELNHMKGKMTRRDIPHDEFIDSFFSKFIKKLARARTEWKIGRGDSGSIIQIGGKFGIVRGRLDGYLVDAREFLSLRELFDIEEYSSAGMRCVKDQGSTDDFSSFNDDSRTQLWVKGNSIFAKDEMAAENFLSKTTWGGIFRNQSGSYKNPAIMLRRAARYGLAFDCALEAYECPMCGMQCTYLESFYFDCDFCEYTYKVQPSDDGLPATVPIEPIDYMVSSSIKELMKETWIVGGSEEVIIEKDFRTPTRVVRTEKFGLRSQNFKFNLLEDTSNQWLINAMIAVDNELNMFDVHTVQSRAFPTILLKHMFVRDFDDDMSQEMRGLLMRDNASDVFSTYAETTVDAITYGWSGIVITKKSIKREELDKVDWVNNLCVIQGRRRSDGRIENALVLKTREELEEIDLYSFDLKWAKSKEAFIDHFAENPEQLIKTCCTPSALWLYAKKAQFYKYVDYLVLKNSSLVDLAVKCEYVGKHLGMIETVEDACIEFVHFMEESIMTSGLQHSEELSRIRALIKTHFSSVRESSRYELIDRVVEKKTHLCAEEVIMRELIRHTYTDLFSLRERLLMRYGSKPARLRDFQRKREEACSDMCSLFSSLMSRAGFETLQNWACGVVKINSKRIHDATDSVIRFTFKRCCALIKACAYSWWDSNINRIFTAFISLIILTFVSKIYAVVRSMFKYEKEKTQKLEGGQIELQGKKEEAFVLKWCAFLTLLMSFFNFDWALASTTAIGKLKTLYGVLGSEIVEMQSGDEDSFKFVNSEVEVPGDGKSADIQTFKEWFEHCMKYNLTTPEPTTSGPLLTLKRGAARDLAEAIRTHEKTDMRVFGGVGSGKSTHLPSELMKFGAVLICVPTRVLANALHESFMALFGYDVSLAYRGRVRTGTQPITIMTYGYALNHFHYNPNALRSFEYIVMDEIHTFPTEMGPLFSLIRELSPHKKIIKTSATHVGHHVELTTNFKVDIETLPLLSPKQWAEMQGTGVHGDATVKGNVILVFVGCYNQVDECSEALRLKGFPVLKVDGRNFRKNTEVQKMIDELEGEHKFIVATNIIENGVTFDVDTVVDFGERVSPVLDSAGRSIILQKKRISMAERQQRFGRVGRMKPGVAYKFGNAQLPDSMKSTVGATESALISFAYGVKPVVDDVDVHCIANVTKKQALAASMFDLNRIFTVHHIDKHGFIPRPVFEQVKKFVLKTDAIAVCENYMAAHISEWQPLHSYIRRNSDNDHVSAVRIPWFCSDMSQDFIIKIAEAVQMAKPKFSCSYAIDNVDFHVVAHKISVGEHNIEEAKSLVTEILNNVKRWRDNLVYRMSTPRNNSLMALMVGWIPKKIEKTRELLDTRIRRLEMLLVQLDNVSVTSDYDALMRFFSDNPHSAEYLESQSKVEYLEEKVLQINQRKVDWRVIGGLLLITTTVAGALYWYLRRKKAEEQIELQGRSNLKFKRDKRTARFVFDGDDQDMVETFGVEYSDDVIQKKMTKRQKQRAASNSGWKIGKVDRVKRVFHQLYGVNPLEFDKVYMTVGDFIGSEWSTNEKWTVEDLIVDMDDEFGVGRRGDLETEVIQIHFKRDNSNEEKVVTLTPHKSKMASCMSLNPMGFPEEEGRWRQTGQPVDCVRVEKEKSSGQIELQVGFPTTAAPYAHLFHRLGRANYNGLALNTVFHGNKCIIPYHLGKNGSSDKHVIITTPRGQFDFGPFSNLRCKKLGDFDIVIINNPRDLQPFKESSIFRVPKMDEDVVPIALRGEKGKLIARVGEASKTYRAGAEYSHLWVYFYPANAGDCGSAIVARADNKIVGFHSGIVKDDKGAYLRSVYTPVSDLLLQALKEKCDDDFWTFDHRNISWNALVKSSTLFPITKEIQEIEVQGGVGEKYIGDNLMIVGEVQKQVYHNHVIKGKRASFEEFCERNIDCVFNKGNLKERYGPSILSTGAFYKDFLKYDEPIAVGLINFPCLISAYLNVENKLIDLGFEGNCGPEWDPYAIYQDLNKKAAMGALYAGKKQEWLDSIQPQEFIECVKHSYQMLGLGAVGVWSGSLKAELRSREKIAEGKTRVFTGAPIDVLLAGKVLVDNFNNHFYSQHLKGPWSVGINKFNRGWDRLANTFDHSWKFIDCDGSRFDSSLSPVLFQLICHLRERFGKFDKGETRALRNLYSQIVYTPILTIDGYIVKKHKGNNSGQPSTVVDNTLILMIVVEYCRSVIKSGTGIEMQFKYMCNGDDLIINAPQDEILVIQERFAKLFKDCGLNYNFNDVHDSIEDVEYMSHRFMKKDGIYIPKLCRERIVAILEWERSDELFRTRSALNAAFIESFGYSDLQDDIKKFANFWANKHGIQYPLLSDERVEKLYMDENFTLGDLDMEALMPDIFTFGEIELQAFDLAAKEAEIQKLRDEWDANKPSVTLSPFAARKIQNPLAEKVKELLKEIEDAGEKTKKRPCGEPNEGEEESDGEDGTKDKGKSVATPEKKPILKGGGSSKPIMKRDDVDNIPTNALEFKKDFKPARVSRTGFTWIPRSQRDNLTPEVVKNFLAYVPPSQAIDNQMASGSEVESWAIRTAEAYGITIQSFYETILPAWIVNCIINGTSEERKSESTWRAVELNNKGEDVDDMEYPMEPIFKHALPTMRKIMRNFSDQAILMYQNSVQQGKAFNVKAARNAGYTRVEDLWLGIDFMAESQLSRHQLNIKHQILAANVGRADKRLFALSAPGEEGRVNTERHTTNDVSADRHSYSGAALT</sequence>
<evidence type="ECO:0000256" key="16">
    <source>
        <dbReference type="ARBA" id="ARBA00022953"/>
    </source>
</evidence>
<reference evidence="30" key="1">
    <citation type="submission" date="2015-09" db="EMBL/GenBank/DDBJ databases">
        <title>Watermelon fruit rot disease in Israel caused by a distinct strain of Squash vein yellowing virus (SqVYV).</title>
        <authorList>
            <person name="Reingold V."/>
            <person name="Lachman O."/>
            <person name="Sela N."/>
            <person name="Luria N."/>
            <person name="Dombrovsky A."/>
        </authorList>
    </citation>
    <scope>NUCLEOTIDE SEQUENCE</scope>
    <source>
        <strain evidence="30">IL</strain>
    </source>
</reference>
<dbReference type="InterPro" id="IPR001205">
    <property type="entry name" value="RNA-dir_pol_C"/>
</dbReference>
<comment type="subcellular location">
    <subcellularLocation>
        <location evidence="20">Host cytoplasmic vesicle</location>
    </subcellularLocation>
    <subcellularLocation>
        <location evidence="2">Virion</location>
    </subcellularLocation>
</comment>
<evidence type="ECO:0000256" key="12">
    <source>
        <dbReference type="ARBA" id="ARBA00022801"/>
    </source>
</evidence>
<comment type="function">
    <text evidence="17">Has RNA-binding and proteolytic activities.</text>
</comment>
<evidence type="ECO:0000256" key="11">
    <source>
        <dbReference type="ARBA" id="ARBA00022741"/>
    </source>
</evidence>
<keyword evidence="14" id="KW-0067">ATP-binding</keyword>
<dbReference type="InterPro" id="IPR007094">
    <property type="entry name" value="RNA-dir_pol_PSvirus"/>
</dbReference>
<dbReference type="InterPro" id="IPR001650">
    <property type="entry name" value="Helicase_C-like"/>
</dbReference>
<feature type="compositionally biased region" description="Basic and acidic residues" evidence="23">
    <location>
        <begin position="2892"/>
        <end position="2908"/>
    </location>
</feature>
<keyword evidence="16" id="KW-0693">Viral RNA replication</keyword>
<keyword evidence="7" id="KW-0597">Phosphoprotein</keyword>
<dbReference type="GO" id="GO:0004197">
    <property type="term" value="F:cysteine-type endopeptidase activity"/>
    <property type="evidence" value="ECO:0007669"/>
    <property type="project" value="InterPro"/>
</dbReference>
<keyword evidence="10" id="KW-0548">Nucleotidyltransferase</keyword>
<dbReference type="PROSITE" id="PS50507">
    <property type="entry name" value="RDRP_SSRNA_POS"/>
    <property type="match status" value="1"/>
</dbReference>
<keyword evidence="12" id="KW-0378">Hydrolase</keyword>
<feature type="region of interest" description="Disordered" evidence="23">
    <location>
        <begin position="3147"/>
        <end position="3174"/>
    </location>
</feature>
<accession>A0A0S2C3Q1</accession>
<keyword evidence="24" id="KW-0812">Transmembrane</keyword>
<dbReference type="PROSITE" id="PS51194">
    <property type="entry name" value="HELICASE_CTER"/>
    <property type="match status" value="1"/>
</dbReference>
<comment type="function">
    <text evidence="18">An RNA-dependent RNA polymerase that plays an essential role in the virus replication.</text>
</comment>
<feature type="compositionally biased region" description="Acidic residues" evidence="23">
    <location>
        <begin position="2882"/>
        <end position="2891"/>
    </location>
</feature>
<keyword evidence="11" id="KW-0547">Nucleotide-binding</keyword>
<evidence type="ECO:0000256" key="3">
    <source>
        <dbReference type="ARBA" id="ARBA00022484"/>
    </source>
</evidence>